<dbReference type="Proteomes" id="UP001283361">
    <property type="component" value="Unassembled WGS sequence"/>
</dbReference>
<evidence type="ECO:0000313" key="2">
    <source>
        <dbReference type="Proteomes" id="UP001283361"/>
    </source>
</evidence>
<proteinExistence type="predicted"/>
<keyword evidence="2" id="KW-1185">Reference proteome</keyword>
<sequence>MVLYISNPILGDGFMLYPILGDGFILYPILDPQGASRLFWPRVGGSLTVVSRSGLMADWQLCRPWPVHKWRWRAGADTPVSARTR</sequence>
<comment type="caution">
    <text evidence="1">The sequence shown here is derived from an EMBL/GenBank/DDBJ whole genome shotgun (WGS) entry which is preliminary data.</text>
</comment>
<reference evidence="1" key="1">
    <citation type="journal article" date="2023" name="G3 (Bethesda)">
        <title>A reference genome for the long-term kleptoplast-retaining sea slug Elysia crispata morphotype clarki.</title>
        <authorList>
            <person name="Eastman K.E."/>
            <person name="Pendleton A.L."/>
            <person name="Shaikh M.A."/>
            <person name="Suttiyut T."/>
            <person name="Ogas R."/>
            <person name="Tomko P."/>
            <person name="Gavelis G."/>
            <person name="Widhalm J.R."/>
            <person name="Wisecaver J.H."/>
        </authorList>
    </citation>
    <scope>NUCLEOTIDE SEQUENCE</scope>
    <source>
        <strain evidence="1">ECLA1</strain>
    </source>
</reference>
<dbReference type="EMBL" id="JAWDGP010002675">
    <property type="protein sequence ID" value="KAK3780965.1"/>
    <property type="molecule type" value="Genomic_DNA"/>
</dbReference>
<dbReference type="AlphaFoldDB" id="A0AAE1A4D0"/>
<evidence type="ECO:0000313" key="1">
    <source>
        <dbReference type="EMBL" id="KAK3780965.1"/>
    </source>
</evidence>
<protein>
    <submittedName>
        <fullName evidence="1">Uncharacterized protein</fullName>
    </submittedName>
</protein>
<gene>
    <name evidence="1" type="ORF">RRG08_052113</name>
</gene>
<name>A0AAE1A4D0_9GAST</name>
<organism evidence="1 2">
    <name type="scientific">Elysia crispata</name>
    <name type="common">lettuce slug</name>
    <dbReference type="NCBI Taxonomy" id="231223"/>
    <lineage>
        <taxon>Eukaryota</taxon>
        <taxon>Metazoa</taxon>
        <taxon>Spiralia</taxon>
        <taxon>Lophotrochozoa</taxon>
        <taxon>Mollusca</taxon>
        <taxon>Gastropoda</taxon>
        <taxon>Heterobranchia</taxon>
        <taxon>Euthyneura</taxon>
        <taxon>Panpulmonata</taxon>
        <taxon>Sacoglossa</taxon>
        <taxon>Placobranchoidea</taxon>
        <taxon>Plakobranchidae</taxon>
        <taxon>Elysia</taxon>
    </lineage>
</organism>
<accession>A0AAE1A4D0</accession>